<evidence type="ECO:0000256" key="1">
    <source>
        <dbReference type="SAM" id="Phobius"/>
    </source>
</evidence>
<organism evidence="2 3">
    <name type="scientific">Phycomyces blakesleeanus (strain ATCC 8743b / DSM 1359 / FGSC 10004 / NBRC 33097 / NRRL 1555)</name>
    <dbReference type="NCBI Taxonomy" id="763407"/>
    <lineage>
        <taxon>Eukaryota</taxon>
        <taxon>Fungi</taxon>
        <taxon>Fungi incertae sedis</taxon>
        <taxon>Mucoromycota</taxon>
        <taxon>Mucoromycotina</taxon>
        <taxon>Mucoromycetes</taxon>
        <taxon>Mucorales</taxon>
        <taxon>Phycomycetaceae</taxon>
        <taxon>Phycomyces</taxon>
    </lineage>
</organism>
<protein>
    <submittedName>
        <fullName evidence="2">Uncharacterized protein</fullName>
    </submittedName>
</protein>
<name>A0A162TIP2_PHYB8</name>
<evidence type="ECO:0000313" key="3">
    <source>
        <dbReference type="Proteomes" id="UP000077315"/>
    </source>
</evidence>
<dbReference type="RefSeq" id="XP_018286942.1">
    <property type="nucleotide sequence ID" value="XM_018436869.1"/>
</dbReference>
<evidence type="ECO:0000313" key="2">
    <source>
        <dbReference type="EMBL" id="OAD68902.1"/>
    </source>
</evidence>
<keyword evidence="1" id="KW-0812">Transmembrane</keyword>
<feature type="transmembrane region" description="Helical" evidence="1">
    <location>
        <begin position="62"/>
        <end position="83"/>
    </location>
</feature>
<dbReference type="GeneID" id="28997775"/>
<sequence>MCAFFLNTVPFRGEAGVLTPVTINLDRLWFDSSGDQDIKMVKRSNSLNIPSTAMESISYLKYFDILIIFGQLLPLVTIVGYSLTRLDSTRLDLTRLGLSQLDKWFRKYKIVPKSRRILKRAFPLAH</sequence>
<keyword evidence="1" id="KW-0472">Membrane</keyword>
<dbReference type="AlphaFoldDB" id="A0A162TIP2"/>
<dbReference type="VEuPathDB" id="FungiDB:PHYBLDRAFT_172747"/>
<accession>A0A162TIP2</accession>
<proteinExistence type="predicted"/>
<reference evidence="3" key="1">
    <citation type="submission" date="2015-06" db="EMBL/GenBank/DDBJ databases">
        <title>Expansion of signal transduction pathways in fungi by whole-genome duplication.</title>
        <authorList>
            <consortium name="DOE Joint Genome Institute"/>
            <person name="Corrochano L.M."/>
            <person name="Kuo A."/>
            <person name="Marcet-Houben M."/>
            <person name="Polaino S."/>
            <person name="Salamov A."/>
            <person name="Villalobos J.M."/>
            <person name="Alvarez M.I."/>
            <person name="Avalos J."/>
            <person name="Benito E.P."/>
            <person name="Benoit I."/>
            <person name="Burger G."/>
            <person name="Camino L.P."/>
            <person name="Canovas D."/>
            <person name="Cerda-Olmedo E."/>
            <person name="Cheng J.-F."/>
            <person name="Dominguez A."/>
            <person name="Elias M."/>
            <person name="Eslava A.P."/>
            <person name="Glaser F."/>
            <person name="Grimwood J."/>
            <person name="Gutierrez G."/>
            <person name="Heitman J."/>
            <person name="Henrissat B."/>
            <person name="Iturriaga E.A."/>
            <person name="Lang B.F."/>
            <person name="Lavin J.L."/>
            <person name="Lee S."/>
            <person name="Li W."/>
            <person name="Lindquist E."/>
            <person name="Lopez-Garcia S."/>
            <person name="Luque E.M."/>
            <person name="Marcos A.T."/>
            <person name="Martin J."/>
            <person name="McCluskey K."/>
            <person name="Medina H.R."/>
            <person name="Miralles-Duran A."/>
            <person name="Miyazaki A."/>
            <person name="Munoz-Torres E."/>
            <person name="Oguiza J.A."/>
            <person name="Ohm R."/>
            <person name="Olmedo M."/>
            <person name="Orejas M."/>
            <person name="Ortiz-Castellanos L."/>
            <person name="Pisabarro A.G."/>
            <person name="Rodriguez-Romero J."/>
            <person name="Ruiz-Herrera J."/>
            <person name="Ruiz-Vazquez R."/>
            <person name="Sanz C."/>
            <person name="Schackwitz W."/>
            <person name="Schmutz J."/>
            <person name="Shahriari M."/>
            <person name="Shelest E."/>
            <person name="Silva-Franco F."/>
            <person name="Soanes D."/>
            <person name="Syed K."/>
            <person name="Tagua V.G."/>
            <person name="Talbot N.J."/>
            <person name="Thon M."/>
            <person name="De vries R.P."/>
            <person name="Wiebenga A."/>
            <person name="Yadav J.S."/>
            <person name="Braun E.L."/>
            <person name="Baker S."/>
            <person name="Garre V."/>
            <person name="Horwitz B."/>
            <person name="Torres-Martinez S."/>
            <person name="Idnurm A."/>
            <person name="Herrera-Estrella A."/>
            <person name="Gabaldon T."/>
            <person name="Grigoriev I.V."/>
        </authorList>
    </citation>
    <scope>NUCLEOTIDE SEQUENCE [LARGE SCALE GENOMIC DNA]</scope>
    <source>
        <strain evidence="3">NRRL 1555(-)</strain>
    </source>
</reference>
<keyword evidence="3" id="KW-1185">Reference proteome</keyword>
<gene>
    <name evidence="2" type="ORF">PHYBLDRAFT_172747</name>
</gene>
<dbReference type="Proteomes" id="UP000077315">
    <property type="component" value="Unassembled WGS sequence"/>
</dbReference>
<dbReference type="EMBL" id="KV440993">
    <property type="protein sequence ID" value="OAD68902.1"/>
    <property type="molecule type" value="Genomic_DNA"/>
</dbReference>
<keyword evidence="1" id="KW-1133">Transmembrane helix</keyword>
<dbReference type="InParanoid" id="A0A162TIP2"/>